<evidence type="ECO:0008006" key="3">
    <source>
        <dbReference type="Google" id="ProtNLM"/>
    </source>
</evidence>
<accession>A0A285M1D2</accession>
<dbReference type="EMBL" id="OBEG01000010">
    <property type="protein sequence ID" value="SNY89716.1"/>
    <property type="molecule type" value="Genomic_DNA"/>
</dbReference>
<evidence type="ECO:0000313" key="1">
    <source>
        <dbReference type="EMBL" id="SNY89716.1"/>
    </source>
</evidence>
<evidence type="ECO:0000313" key="2">
    <source>
        <dbReference type="Proteomes" id="UP000219565"/>
    </source>
</evidence>
<proteinExistence type="predicted"/>
<sequence length="138" mass="15263">MAAQLVELGVLVGTWEVNSPQFPGPPGRTVVEWLADGAYLLLRDTVPEPGPSGTWVIGADDDEQGLTVLHHDERGVSRVYRSAFGGGHWRVWRDAPGFSQRFTATLDETGTTLRGAWETSADGARWEHDFDLIYRRIG</sequence>
<dbReference type="AlphaFoldDB" id="A0A285M1D2"/>
<dbReference type="Proteomes" id="UP000219565">
    <property type="component" value="Unassembled WGS sequence"/>
</dbReference>
<protein>
    <recommendedName>
        <fullName evidence="3">DUF1579 domain-containing protein</fullName>
    </recommendedName>
</protein>
<gene>
    <name evidence="1" type="ORF">SAMN04244553_0030</name>
</gene>
<keyword evidence="2" id="KW-1185">Reference proteome</keyword>
<organism evidence="1 2">
    <name type="scientific">Nocardia amikacinitolerans</name>
    <dbReference type="NCBI Taxonomy" id="756689"/>
    <lineage>
        <taxon>Bacteria</taxon>
        <taxon>Bacillati</taxon>
        <taxon>Actinomycetota</taxon>
        <taxon>Actinomycetes</taxon>
        <taxon>Mycobacteriales</taxon>
        <taxon>Nocardiaceae</taxon>
        <taxon>Nocardia</taxon>
    </lineage>
</organism>
<reference evidence="1 2" key="1">
    <citation type="submission" date="2017-09" db="EMBL/GenBank/DDBJ databases">
        <authorList>
            <person name="Ehlers B."/>
            <person name="Leendertz F.H."/>
        </authorList>
    </citation>
    <scope>NUCLEOTIDE SEQUENCE [LARGE SCALE GENOMIC DNA]</scope>
    <source>
        <strain evidence="1 2">DSM 45537</strain>
    </source>
</reference>
<name>A0A285M1D2_9NOCA</name>
<dbReference type="RefSeq" id="WP_097248382.1">
    <property type="nucleotide sequence ID" value="NZ_OBEG01000010.1"/>
</dbReference>
<dbReference type="OrthoDB" id="4210699at2"/>
<dbReference type="STRING" id="1379680.GCA_001612615_06836"/>